<sequence>MKNLIDCPAERAVYFLGGKWKIRILFSLLKSKRIRFGELKKGLKTITQQMLSKQLKELEGDGIINRKVIRIMPPKVEYSLTEFGLSVMPILRSFSEWNKRNTRTISVKLNKNFEENRIR</sequence>
<dbReference type="EMBL" id="CP038852">
    <property type="protein sequence ID" value="QIZ21255.1"/>
    <property type="molecule type" value="Genomic_DNA"/>
</dbReference>
<gene>
    <name evidence="5" type="ORF">E5R92_05600</name>
</gene>
<organism evidence="5 6">
    <name type="scientific">Candidatus Pelagibacter giovannonii</name>
    <dbReference type="NCBI Taxonomy" id="2563896"/>
    <lineage>
        <taxon>Bacteria</taxon>
        <taxon>Pseudomonadati</taxon>
        <taxon>Pseudomonadota</taxon>
        <taxon>Alphaproteobacteria</taxon>
        <taxon>Candidatus Pelagibacterales</taxon>
        <taxon>Candidatus Pelagibacteraceae</taxon>
        <taxon>Candidatus Pelagibacter</taxon>
    </lineage>
</organism>
<dbReference type="KEGG" id="peg:E5R92_05600"/>
<keyword evidence="2" id="KW-0238">DNA-binding</keyword>
<evidence type="ECO:0000256" key="3">
    <source>
        <dbReference type="ARBA" id="ARBA00023163"/>
    </source>
</evidence>
<dbReference type="InterPro" id="IPR002577">
    <property type="entry name" value="HTH_HxlR"/>
</dbReference>
<dbReference type="InterPro" id="IPR036390">
    <property type="entry name" value="WH_DNA-bd_sf"/>
</dbReference>
<accession>A0A6H1Q4U1</accession>
<dbReference type="Proteomes" id="UP000501094">
    <property type="component" value="Chromosome"/>
</dbReference>
<dbReference type="PANTHER" id="PTHR33204">
    <property type="entry name" value="TRANSCRIPTIONAL REGULATOR, MARR FAMILY"/>
    <property type="match status" value="1"/>
</dbReference>
<keyword evidence="1" id="KW-0805">Transcription regulation</keyword>
<dbReference type="PANTHER" id="PTHR33204:SF29">
    <property type="entry name" value="TRANSCRIPTIONAL REGULATOR"/>
    <property type="match status" value="1"/>
</dbReference>
<evidence type="ECO:0000256" key="2">
    <source>
        <dbReference type="ARBA" id="ARBA00023125"/>
    </source>
</evidence>
<dbReference type="Pfam" id="PF01638">
    <property type="entry name" value="HxlR"/>
    <property type="match status" value="1"/>
</dbReference>
<name>A0A6H1Q4U1_9PROT</name>
<evidence type="ECO:0000256" key="1">
    <source>
        <dbReference type="ARBA" id="ARBA00023015"/>
    </source>
</evidence>
<dbReference type="SUPFAM" id="SSF46785">
    <property type="entry name" value="Winged helix' DNA-binding domain"/>
    <property type="match status" value="1"/>
</dbReference>
<keyword evidence="6" id="KW-1185">Reference proteome</keyword>
<dbReference type="Gene3D" id="1.10.10.10">
    <property type="entry name" value="Winged helix-like DNA-binding domain superfamily/Winged helix DNA-binding domain"/>
    <property type="match status" value="1"/>
</dbReference>
<dbReference type="GO" id="GO:0003677">
    <property type="term" value="F:DNA binding"/>
    <property type="evidence" value="ECO:0007669"/>
    <property type="project" value="UniProtKB-KW"/>
</dbReference>
<reference evidence="5 6" key="1">
    <citation type="journal article" date="2020" name="Nat. Microbiol.">
        <title>Lysogenic host-virus interactions in SAR11 marine bacteria.</title>
        <authorList>
            <person name="Morris R.M."/>
            <person name="Cain K.R."/>
            <person name="Hvorecny K.L."/>
            <person name="Kollman J.M."/>
        </authorList>
    </citation>
    <scope>NUCLEOTIDE SEQUENCE [LARGE SCALE GENOMIC DNA]</scope>
    <source>
        <strain evidence="5 6">NP1</strain>
    </source>
</reference>
<evidence type="ECO:0000313" key="6">
    <source>
        <dbReference type="Proteomes" id="UP000501094"/>
    </source>
</evidence>
<proteinExistence type="predicted"/>
<feature type="domain" description="HTH hxlR-type" evidence="4">
    <location>
        <begin position="7"/>
        <end position="106"/>
    </location>
</feature>
<keyword evidence="3" id="KW-0804">Transcription</keyword>
<evidence type="ECO:0000259" key="4">
    <source>
        <dbReference type="PROSITE" id="PS51118"/>
    </source>
</evidence>
<dbReference type="PROSITE" id="PS51118">
    <property type="entry name" value="HTH_HXLR"/>
    <property type="match status" value="1"/>
</dbReference>
<dbReference type="AlphaFoldDB" id="A0A6H1Q4U1"/>
<dbReference type="InterPro" id="IPR036388">
    <property type="entry name" value="WH-like_DNA-bd_sf"/>
</dbReference>
<protein>
    <submittedName>
        <fullName evidence="5">Transcriptional regulator</fullName>
    </submittedName>
</protein>
<dbReference type="RefSeq" id="WP_168607114.1">
    <property type="nucleotide sequence ID" value="NZ_CP038852.1"/>
</dbReference>
<evidence type="ECO:0000313" key="5">
    <source>
        <dbReference type="EMBL" id="QIZ21255.1"/>
    </source>
</evidence>